<dbReference type="GO" id="GO:0043005">
    <property type="term" value="C:neuron projection"/>
    <property type="evidence" value="ECO:0007669"/>
    <property type="project" value="UniProtKB-SubCell"/>
</dbReference>
<dbReference type="InParanoid" id="L9LB34"/>
<dbReference type="SUPFAM" id="SSF54695">
    <property type="entry name" value="POZ domain"/>
    <property type="match status" value="1"/>
</dbReference>
<evidence type="ECO:0000256" key="8">
    <source>
        <dbReference type="SAM" id="MobiDB-lite"/>
    </source>
</evidence>
<evidence type="ECO:0000256" key="4">
    <source>
        <dbReference type="ARBA" id="ARBA00022553"/>
    </source>
</evidence>
<accession>L9LB34</accession>
<dbReference type="GO" id="GO:0008277">
    <property type="term" value="P:regulation of G protein-coupled receptor signaling pathway"/>
    <property type="evidence" value="ECO:0007669"/>
    <property type="project" value="TreeGrafter"/>
</dbReference>
<protein>
    <submittedName>
        <fullName evidence="10">BTB/POZ domain-containing protein KCTD12</fullName>
    </submittedName>
</protein>
<dbReference type="STRING" id="246437.L9LB34"/>
<dbReference type="GO" id="GO:0045211">
    <property type="term" value="C:postsynaptic membrane"/>
    <property type="evidence" value="ECO:0007669"/>
    <property type="project" value="TreeGrafter"/>
</dbReference>
<feature type="region of interest" description="Disordered" evidence="8">
    <location>
        <begin position="332"/>
        <end position="355"/>
    </location>
</feature>
<evidence type="ECO:0000256" key="1">
    <source>
        <dbReference type="ARBA" id="ARBA00004236"/>
    </source>
</evidence>
<feature type="domain" description="KCTD8/12/16 H1" evidence="9">
    <location>
        <begin position="464"/>
        <end position="555"/>
    </location>
</feature>
<dbReference type="Gene3D" id="3.30.710.10">
    <property type="entry name" value="Potassium Channel Kv1.1, Chain A"/>
    <property type="match status" value="1"/>
</dbReference>
<proteinExistence type="predicted"/>
<feature type="coiled-coil region" evidence="7">
    <location>
        <begin position="297"/>
        <end position="324"/>
    </location>
</feature>
<dbReference type="PANTHER" id="PTHR14499">
    <property type="entry name" value="POTASSIUM CHANNEL TETRAMERIZATION DOMAIN-CONTAINING"/>
    <property type="match status" value="1"/>
</dbReference>
<evidence type="ECO:0000256" key="5">
    <source>
        <dbReference type="ARBA" id="ARBA00023136"/>
    </source>
</evidence>
<feature type="compositionally biased region" description="Polar residues" evidence="8">
    <location>
        <begin position="21"/>
        <end position="36"/>
    </location>
</feature>
<keyword evidence="4" id="KW-0597">Phosphoprotein</keyword>
<dbReference type="InterPro" id="IPR057093">
    <property type="entry name" value="H1_KCTD8_12_16"/>
</dbReference>
<dbReference type="GO" id="GO:0043235">
    <property type="term" value="C:receptor complex"/>
    <property type="evidence" value="ECO:0007669"/>
    <property type="project" value="TreeGrafter"/>
</dbReference>
<evidence type="ECO:0000256" key="6">
    <source>
        <dbReference type="ARBA" id="ARBA00023273"/>
    </source>
</evidence>
<dbReference type="GO" id="GO:0042734">
    <property type="term" value="C:presynaptic membrane"/>
    <property type="evidence" value="ECO:0007669"/>
    <property type="project" value="TreeGrafter"/>
</dbReference>
<evidence type="ECO:0000256" key="2">
    <source>
        <dbReference type="ARBA" id="ARBA00004487"/>
    </source>
</evidence>
<evidence type="ECO:0000313" key="10">
    <source>
        <dbReference type="EMBL" id="ELW72151.1"/>
    </source>
</evidence>
<keyword evidence="6" id="KW-0966">Cell projection</keyword>
<evidence type="ECO:0000256" key="3">
    <source>
        <dbReference type="ARBA" id="ARBA00022475"/>
    </source>
</evidence>
<keyword evidence="3" id="KW-1003">Cell membrane</keyword>
<dbReference type="Proteomes" id="UP000011518">
    <property type="component" value="Unassembled WGS sequence"/>
</dbReference>
<dbReference type="EMBL" id="KB320443">
    <property type="protein sequence ID" value="ELW72151.1"/>
    <property type="molecule type" value="Genomic_DNA"/>
</dbReference>
<sequence length="556" mass="64781">MAVSLSPLSESKAERNILEVDQQSHSQPAMSEQQYQDPKEKFPALEATASSLAYRLQKSKREGKDIIGSMLGEKLQIEEELLAERTSLAERLRDLLNSNNHQRQDFQEQLAEGHRLAECLACKLSPEMKIDQKEGKQEPVVLKHLAFWSDECEVGFTRDGTKHTQETECLRKMLKNSQTLLEKVRKQVDQERMEWKQITERFQGIQQKILNINDTWTLHKEEFDRTQLTGPSKDTDPQSVERHQIQLNKDFEEILRKITHFSDECIAQDKEYYSEEMEYRRKTWVIQIHIRDSTKEVELEKKKQKQITEKLQTLQKKIIQFKDKCKVHKKGCSRSISRGPPHRQQWPTRATPTWRGEGQQQLQELARDSKGRFFLDLDGFVFRYILDYLPDSQLVLRDYFPDRSPLQREAEYFELQELVRRFGEPQQPGPAQAAAPAARVVGRQPALGLHHHRLPGLLHHRAGIARITVCGKTSLAKEVFGDTLNESRDPDRPPERYTSHYDLKFNFLEQAFDKLSESGFHMVACSSTGTCAFASSADQREEEIWTSYTEYVFCRE</sequence>
<keyword evidence="5" id="KW-0472">Membrane</keyword>
<feature type="coiled-coil region" evidence="7">
    <location>
        <begin position="174"/>
        <end position="201"/>
    </location>
</feature>
<evidence type="ECO:0000256" key="7">
    <source>
        <dbReference type="SAM" id="Coils"/>
    </source>
</evidence>
<dbReference type="InterPro" id="IPR011333">
    <property type="entry name" value="SKP1/BTB/POZ_sf"/>
</dbReference>
<feature type="region of interest" description="Disordered" evidence="8">
    <location>
        <begin position="1"/>
        <end position="42"/>
    </location>
</feature>
<name>L9LB34_TUPCH</name>
<organism evidence="10 11">
    <name type="scientific">Tupaia chinensis</name>
    <name type="common">Chinese tree shrew</name>
    <name type="synonym">Tupaia belangeri chinensis</name>
    <dbReference type="NCBI Taxonomy" id="246437"/>
    <lineage>
        <taxon>Eukaryota</taxon>
        <taxon>Metazoa</taxon>
        <taxon>Chordata</taxon>
        <taxon>Craniata</taxon>
        <taxon>Vertebrata</taxon>
        <taxon>Euteleostomi</taxon>
        <taxon>Mammalia</taxon>
        <taxon>Eutheria</taxon>
        <taxon>Euarchontoglires</taxon>
        <taxon>Scandentia</taxon>
        <taxon>Tupaiidae</taxon>
        <taxon>Tupaia</taxon>
    </lineage>
</organism>
<dbReference type="Pfam" id="PF23110">
    <property type="entry name" value="H1_KCTD8_12_16"/>
    <property type="match status" value="1"/>
</dbReference>
<gene>
    <name evidence="10" type="ORF">TREES_T100012867</name>
</gene>
<evidence type="ECO:0000259" key="9">
    <source>
        <dbReference type="Pfam" id="PF23110"/>
    </source>
</evidence>
<keyword evidence="7" id="KW-0175">Coiled coil</keyword>
<dbReference type="PANTHER" id="PTHR14499:SF29">
    <property type="entry name" value="BTB_POZ DOMAIN-CONTAINING PROTEIN KCTD12"/>
    <property type="match status" value="1"/>
</dbReference>
<keyword evidence="11" id="KW-1185">Reference proteome</keyword>
<dbReference type="AlphaFoldDB" id="L9LB34"/>
<reference evidence="11" key="2">
    <citation type="journal article" date="2013" name="Nat. Commun.">
        <title>Genome of the Chinese tree shrew.</title>
        <authorList>
            <person name="Fan Y."/>
            <person name="Huang Z.Y."/>
            <person name="Cao C.C."/>
            <person name="Chen C.S."/>
            <person name="Chen Y.X."/>
            <person name="Fan D.D."/>
            <person name="He J."/>
            <person name="Hou H.L."/>
            <person name="Hu L."/>
            <person name="Hu X.T."/>
            <person name="Jiang X.T."/>
            <person name="Lai R."/>
            <person name="Lang Y.S."/>
            <person name="Liang B."/>
            <person name="Liao S.G."/>
            <person name="Mu D."/>
            <person name="Ma Y.Y."/>
            <person name="Niu Y.Y."/>
            <person name="Sun X.Q."/>
            <person name="Xia J.Q."/>
            <person name="Xiao J."/>
            <person name="Xiong Z.Q."/>
            <person name="Xu L."/>
            <person name="Yang L."/>
            <person name="Zhang Y."/>
            <person name="Zhao W."/>
            <person name="Zhao X.D."/>
            <person name="Zheng Y.T."/>
            <person name="Zhou J.M."/>
            <person name="Zhu Y.B."/>
            <person name="Zhang G.J."/>
            <person name="Wang J."/>
            <person name="Yao Y.G."/>
        </authorList>
    </citation>
    <scope>NUCLEOTIDE SEQUENCE [LARGE SCALE GENOMIC DNA]</scope>
</reference>
<comment type="subcellular location">
    <subcellularLocation>
        <location evidence="1">Cell membrane</location>
    </subcellularLocation>
    <subcellularLocation>
        <location evidence="2">Cell projection</location>
        <location evidence="2">Neuron projection</location>
    </subcellularLocation>
</comment>
<reference evidence="11" key="1">
    <citation type="submission" date="2012-07" db="EMBL/GenBank/DDBJ databases">
        <title>Genome of the Chinese tree shrew, a rising model animal genetically related to primates.</title>
        <authorList>
            <person name="Zhang G."/>
            <person name="Fan Y."/>
            <person name="Yao Y."/>
            <person name="Huang Z."/>
        </authorList>
    </citation>
    <scope>NUCLEOTIDE SEQUENCE [LARGE SCALE GENOMIC DNA]</scope>
</reference>
<evidence type="ECO:0000313" key="11">
    <source>
        <dbReference type="Proteomes" id="UP000011518"/>
    </source>
</evidence>